<gene>
    <name evidence="2" type="ORF">FEF26_08345</name>
</gene>
<dbReference type="OrthoDB" id="4965038at2"/>
<keyword evidence="3" id="KW-1185">Reference proteome</keyword>
<dbReference type="RefSeq" id="WP_138253083.1">
    <property type="nucleotide sequence ID" value="NZ_VAVZ01000020.1"/>
</dbReference>
<dbReference type="AlphaFoldDB" id="A0A5R9BAH0"/>
<evidence type="ECO:0000313" key="2">
    <source>
        <dbReference type="EMBL" id="TLP96982.1"/>
    </source>
</evidence>
<evidence type="ECO:0008006" key="4">
    <source>
        <dbReference type="Google" id="ProtNLM"/>
    </source>
</evidence>
<comment type="caution">
    <text evidence="2">The sequence shown here is derived from an EMBL/GenBank/DDBJ whole genome shotgun (WGS) entry which is preliminary data.</text>
</comment>
<dbReference type="Proteomes" id="UP000310458">
    <property type="component" value="Unassembled WGS sequence"/>
</dbReference>
<feature type="region of interest" description="Disordered" evidence="1">
    <location>
        <begin position="1"/>
        <end position="20"/>
    </location>
</feature>
<feature type="compositionally biased region" description="Basic and acidic residues" evidence="1">
    <location>
        <begin position="1"/>
        <end position="15"/>
    </location>
</feature>
<evidence type="ECO:0000313" key="3">
    <source>
        <dbReference type="Proteomes" id="UP000310458"/>
    </source>
</evidence>
<evidence type="ECO:0000256" key="1">
    <source>
        <dbReference type="SAM" id="MobiDB-lite"/>
    </source>
</evidence>
<sequence length="107" mass="11432">MDRPLTSHDVTHDGPTEPVALDSRRYDQVAKAAAAGIMSHRQVDSAVVEISGTSGNLVFHLWCTLLPEDDPSDTIAHISAGLLSNVEKILGEAFATHDLNFTVTPPA</sequence>
<reference evidence="2 3" key="1">
    <citation type="submission" date="2019-05" db="EMBL/GenBank/DDBJ databases">
        <title>Nesterenkonia sp. GY074 isolated from the Southern Atlantic Ocean.</title>
        <authorList>
            <person name="Zhang G."/>
        </authorList>
    </citation>
    <scope>NUCLEOTIDE SEQUENCE [LARGE SCALE GENOMIC DNA]</scope>
    <source>
        <strain evidence="2 3">GY074</strain>
    </source>
</reference>
<accession>A0A5R9BAH0</accession>
<proteinExistence type="predicted"/>
<protein>
    <recommendedName>
        <fullName evidence="4">Asp23/Gls24 family envelope stress response protein</fullName>
    </recommendedName>
</protein>
<organism evidence="2 3">
    <name type="scientific">Nesterenkonia salmonea</name>
    <dbReference type="NCBI Taxonomy" id="1804987"/>
    <lineage>
        <taxon>Bacteria</taxon>
        <taxon>Bacillati</taxon>
        <taxon>Actinomycetota</taxon>
        <taxon>Actinomycetes</taxon>
        <taxon>Micrococcales</taxon>
        <taxon>Micrococcaceae</taxon>
        <taxon>Nesterenkonia</taxon>
    </lineage>
</organism>
<name>A0A5R9BAH0_9MICC</name>
<dbReference type="EMBL" id="VAVZ01000020">
    <property type="protein sequence ID" value="TLP96982.1"/>
    <property type="molecule type" value="Genomic_DNA"/>
</dbReference>